<dbReference type="GO" id="GO:0003700">
    <property type="term" value="F:DNA-binding transcription factor activity"/>
    <property type="evidence" value="ECO:0007669"/>
    <property type="project" value="InterPro"/>
</dbReference>
<dbReference type="PANTHER" id="PTHR30346">
    <property type="entry name" value="TRANSCRIPTIONAL DUAL REGULATOR HCAR-RELATED"/>
    <property type="match status" value="1"/>
</dbReference>
<dbReference type="Pfam" id="PF03466">
    <property type="entry name" value="LysR_substrate"/>
    <property type="match status" value="1"/>
</dbReference>
<dbReference type="PANTHER" id="PTHR30346:SF0">
    <property type="entry name" value="HCA OPERON TRANSCRIPTIONAL ACTIVATOR HCAR"/>
    <property type="match status" value="1"/>
</dbReference>
<dbReference type="InterPro" id="IPR036388">
    <property type="entry name" value="WH-like_DNA-bd_sf"/>
</dbReference>
<dbReference type="PRINTS" id="PR00039">
    <property type="entry name" value="HTHLYSR"/>
</dbReference>
<reference evidence="6 7" key="1">
    <citation type="submission" date="2020-11" db="EMBL/GenBank/DDBJ databases">
        <title>Description of Pontivivens ytuae sp. nov. isolated from deep sea sediment of Mariana Trench.</title>
        <authorList>
            <person name="Wang Z."/>
            <person name="Sun Q.-L."/>
            <person name="Xu X.-D."/>
            <person name="Tang Y.-Z."/>
            <person name="Zhang J."/>
        </authorList>
    </citation>
    <scope>NUCLEOTIDE SEQUENCE [LARGE SCALE GENOMIC DNA]</scope>
    <source>
        <strain evidence="6 7">MT2928</strain>
    </source>
</reference>
<sequence>MDPTTLRSFIAVAELLHFRRAAERLGVGQAVVSRHVQALEHEVGTPLLLRTTRSVSLTAAGATMLEEARAVLDRSDAALRATRQAAAGGLPILRLGGIDGALNLLLPPILKGLARHDPAQRVAITEIVTSGDGAAAVANHRLDAALVRPPAQAIDGLAWMGVWREPVVVALPEDHPAARRSDVDPDALCDTPMIAFPRHARPILHEAVRAILEAASDPPRIALELSEKLTVLTLVSDGVGCALLPAWVSRLPVARVVFRPLSAAAAPLTLALCWRNGDPSETVATLRRIVRDAVHGGAVPPDAVAIDPKN</sequence>
<dbReference type="RefSeq" id="WP_196103178.1">
    <property type="nucleotide sequence ID" value="NZ_CP064942.1"/>
</dbReference>
<evidence type="ECO:0000313" key="6">
    <source>
        <dbReference type="EMBL" id="QPH53969.1"/>
    </source>
</evidence>
<protein>
    <submittedName>
        <fullName evidence="6">LysR family transcriptional regulator</fullName>
    </submittedName>
</protein>
<dbReference type="SUPFAM" id="SSF46785">
    <property type="entry name" value="Winged helix' DNA-binding domain"/>
    <property type="match status" value="1"/>
</dbReference>
<organism evidence="6 7">
    <name type="scientific">Pontivivens ytuae</name>
    <dbReference type="NCBI Taxonomy" id="2789856"/>
    <lineage>
        <taxon>Bacteria</taxon>
        <taxon>Pseudomonadati</taxon>
        <taxon>Pseudomonadota</taxon>
        <taxon>Alphaproteobacteria</taxon>
        <taxon>Rhodobacterales</taxon>
        <taxon>Paracoccaceae</taxon>
        <taxon>Pontivivens</taxon>
    </lineage>
</organism>
<keyword evidence="3" id="KW-0238">DNA-binding</keyword>
<dbReference type="EMBL" id="CP064942">
    <property type="protein sequence ID" value="QPH53969.1"/>
    <property type="molecule type" value="Genomic_DNA"/>
</dbReference>
<dbReference type="Gene3D" id="1.10.10.10">
    <property type="entry name" value="Winged helix-like DNA-binding domain superfamily/Winged helix DNA-binding domain"/>
    <property type="match status" value="1"/>
</dbReference>
<evidence type="ECO:0000256" key="3">
    <source>
        <dbReference type="ARBA" id="ARBA00023125"/>
    </source>
</evidence>
<dbReference type="InterPro" id="IPR000847">
    <property type="entry name" value="LysR_HTH_N"/>
</dbReference>
<evidence type="ECO:0000256" key="1">
    <source>
        <dbReference type="ARBA" id="ARBA00009437"/>
    </source>
</evidence>
<dbReference type="Gene3D" id="3.40.190.10">
    <property type="entry name" value="Periplasmic binding protein-like II"/>
    <property type="match status" value="2"/>
</dbReference>
<dbReference type="PROSITE" id="PS50931">
    <property type="entry name" value="HTH_LYSR"/>
    <property type="match status" value="1"/>
</dbReference>
<dbReference type="FunFam" id="1.10.10.10:FF:000001">
    <property type="entry name" value="LysR family transcriptional regulator"/>
    <property type="match status" value="1"/>
</dbReference>
<evidence type="ECO:0000256" key="4">
    <source>
        <dbReference type="ARBA" id="ARBA00023163"/>
    </source>
</evidence>
<dbReference type="SUPFAM" id="SSF53850">
    <property type="entry name" value="Periplasmic binding protein-like II"/>
    <property type="match status" value="1"/>
</dbReference>
<evidence type="ECO:0000256" key="2">
    <source>
        <dbReference type="ARBA" id="ARBA00023015"/>
    </source>
</evidence>
<feature type="domain" description="HTH lysR-type" evidence="5">
    <location>
        <begin position="1"/>
        <end position="58"/>
    </location>
</feature>
<dbReference type="GO" id="GO:0003677">
    <property type="term" value="F:DNA binding"/>
    <property type="evidence" value="ECO:0007669"/>
    <property type="project" value="UniProtKB-KW"/>
</dbReference>
<comment type="similarity">
    <text evidence="1">Belongs to the LysR transcriptional regulatory family.</text>
</comment>
<dbReference type="CDD" id="cd08414">
    <property type="entry name" value="PBP2_LTTR_aromatics_like"/>
    <property type="match status" value="1"/>
</dbReference>
<dbReference type="KEGG" id="poz:I0K15_19710"/>
<dbReference type="InterPro" id="IPR036390">
    <property type="entry name" value="WH_DNA-bd_sf"/>
</dbReference>
<dbReference type="Proteomes" id="UP000594800">
    <property type="component" value="Chromosome"/>
</dbReference>
<evidence type="ECO:0000259" key="5">
    <source>
        <dbReference type="PROSITE" id="PS50931"/>
    </source>
</evidence>
<dbReference type="InterPro" id="IPR005119">
    <property type="entry name" value="LysR_subst-bd"/>
</dbReference>
<dbReference type="AlphaFoldDB" id="A0A7S9LRI7"/>
<keyword evidence="4" id="KW-0804">Transcription</keyword>
<evidence type="ECO:0000313" key="7">
    <source>
        <dbReference type="Proteomes" id="UP000594800"/>
    </source>
</evidence>
<keyword evidence="2" id="KW-0805">Transcription regulation</keyword>
<gene>
    <name evidence="6" type="ORF">I0K15_19710</name>
</gene>
<accession>A0A7S9LRI7</accession>
<proteinExistence type="inferred from homology"/>
<keyword evidence="7" id="KW-1185">Reference proteome</keyword>
<name>A0A7S9LRI7_9RHOB</name>
<dbReference type="GO" id="GO:0032993">
    <property type="term" value="C:protein-DNA complex"/>
    <property type="evidence" value="ECO:0007669"/>
    <property type="project" value="TreeGrafter"/>
</dbReference>
<dbReference type="Pfam" id="PF00126">
    <property type="entry name" value="HTH_1"/>
    <property type="match status" value="1"/>
</dbReference>